<dbReference type="RefSeq" id="WP_146954920.1">
    <property type="nucleotide sequence ID" value="NZ_AP024685.1"/>
</dbReference>
<reference evidence="2 3" key="1">
    <citation type="submission" date="2021-05" db="EMBL/GenBank/DDBJ databases">
        <title>Complete Genome Sequence of Latilactobacillus sp. Strain WDN19, a High D-Aspartate-producing Lactic Acid Bacterium Isolated from a Japanese Pickle.</title>
        <authorList>
            <person name="Kajitani K."/>
            <person name="Takahashi S."/>
        </authorList>
    </citation>
    <scope>NUCLEOTIDE SEQUENCE [LARGE SCALE GENOMIC DNA]</scope>
    <source>
        <strain evidence="2 3">WDN19</strain>
    </source>
</reference>
<dbReference type="Gene3D" id="1.10.10.2910">
    <property type="match status" value="1"/>
</dbReference>
<dbReference type="Proteomes" id="UP000825100">
    <property type="component" value="Chromosome"/>
</dbReference>
<evidence type="ECO:0000259" key="1">
    <source>
        <dbReference type="Pfam" id="PF06114"/>
    </source>
</evidence>
<evidence type="ECO:0000313" key="3">
    <source>
        <dbReference type="Proteomes" id="UP000825100"/>
    </source>
</evidence>
<keyword evidence="3" id="KW-1185">Reference proteome</keyword>
<dbReference type="InterPro" id="IPR010359">
    <property type="entry name" value="IrrE_HExxH"/>
</dbReference>
<proteinExistence type="predicted"/>
<accession>A0ABN6GL97</accession>
<organism evidence="2 3">
    <name type="scientific">Latilactobacillus curvatus</name>
    <name type="common">Lactobacillus curvatus</name>
    <dbReference type="NCBI Taxonomy" id="28038"/>
    <lineage>
        <taxon>Bacteria</taxon>
        <taxon>Bacillati</taxon>
        <taxon>Bacillota</taxon>
        <taxon>Bacilli</taxon>
        <taxon>Lactobacillales</taxon>
        <taxon>Lactobacillaceae</taxon>
        <taxon>Latilactobacillus</taxon>
    </lineage>
</organism>
<feature type="domain" description="IrrE N-terminal-like" evidence="1">
    <location>
        <begin position="26"/>
        <end position="107"/>
    </location>
</feature>
<sequence length="137" mass="15834">MNQIITTLLNYAMDNGIGLVISKDLSPYTPSAVDTQERRIVFNMNWHNQKQLAFSLAHEIAHILNGDSSMKPLYFTANKTKLEYKANATAIRMLLPYYLEDKEKSHIRIYDFIEGFGIPTYLEDVVVDELNEYNIQI</sequence>
<dbReference type="EMBL" id="AP024685">
    <property type="protein sequence ID" value="BCX31291.1"/>
    <property type="molecule type" value="Genomic_DNA"/>
</dbReference>
<dbReference type="Pfam" id="PF06114">
    <property type="entry name" value="Peptidase_M78"/>
    <property type="match status" value="1"/>
</dbReference>
<protein>
    <recommendedName>
        <fullName evidence="1">IrrE N-terminal-like domain-containing protein</fullName>
    </recommendedName>
</protein>
<evidence type="ECO:0000313" key="2">
    <source>
        <dbReference type="EMBL" id="BCX31291.1"/>
    </source>
</evidence>
<gene>
    <name evidence="2" type="ORF">LTWDN19_18580</name>
</gene>
<name>A0ABN6GL97_LATCU</name>